<comment type="caution">
    <text evidence="8">The sequence shown here is derived from an EMBL/GenBank/DDBJ whole genome shotgun (WGS) entry which is preliminary data.</text>
</comment>
<dbReference type="PANTHER" id="PTHR30561">
    <property type="entry name" value="SMR FAMILY PROTON-DEPENDENT DRUG EFFLUX TRANSPORTER SUGE"/>
    <property type="match status" value="1"/>
</dbReference>
<dbReference type="SUPFAM" id="SSF103481">
    <property type="entry name" value="Multidrug resistance efflux transporter EmrE"/>
    <property type="match status" value="1"/>
</dbReference>
<dbReference type="Gene3D" id="1.10.3730.20">
    <property type="match status" value="1"/>
</dbReference>
<keyword evidence="9" id="KW-1185">Reference proteome</keyword>
<protein>
    <submittedName>
        <fullName evidence="8">Multidrug resistance protein SMR</fullName>
    </submittedName>
</protein>
<evidence type="ECO:0000256" key="6">
    <source>
        <dbReference type="RuleBase" id="RU003942"/>
    </source>
</evidence>
<feature type="transmembrane region" description="Helical" evidence="7">
    <location>
        <begin position="55"/>
        <end position="77"/>
    </location>
</feature>
<gene>
    <name evidence="8" type="ORF">BA724_04020</name>
</gene>
<proteinExistence type="inferred from homology"/>
<dbReference type="Pfam" id="PF00893">
    <property type="entry name" value="Multi_Drug_Res"/>
    <property type="match status" value="1"/>
</dbReference>
<evidence type="ECO:0000256" key="3">
    <source>
        <dbReference type="ARBA" id="ARBA00022692"/>
    </source>
</evidence>
<dbReference type="PANTHER" id="PTHR30561:SF7">
    <property type="entry name" value="GUANIDINIUM EFFLUX SYSTEM SUBUNIT GDNC-RELATED"/>
    <property type="match status" value="1"/>
</dbReference>
<evidence type="ECO:0000256" key="1">
    <source>
        <dbReference type="ARBA" id="ARBA00004651"/>
    </source>
</evidence>
<evidence type="ECO:0000256" key="5">
    <source>
        <dbReference type="ARBA" id="ARBA00023136"/>
    </source>
</evidence>
<dbReference type="GO" id="GO:0022857">
    <property type="term" value="F:transmembrane transporter activity"/>
    <property type="evidence" value="ECO:0007669"/>
    <property type="project" value="InterPro"/>
</dbReference>
<dbReference type="RefSeq" id="WP_069938064.1">
    <property type="nucleotide sequence ID" value="NZ_MAMP01000020.1"/>
</dbReference>
<dbReference type="InterPro" id="IPR045324">
    <property type="entry name" value="Small_multidrug_res"/>
</dbReference>
<dbReference type="GO" id="GO:0005886">
    <property type="term" value="C:plasma membrane"/>
    <property type="evidence" value="ECO:0007669"/>
    <property type="project" value="UniProtKB-SubCell"/>
</dbReference>
<dbReference type="InterPro" id="IPR000390">
    <property type="entry name" value="Small_drug/metabolite_transptr"/>
</dbReference>
<evidence type="ECO:0000256" key="7">
    <source>
        <dbReference type="SAM" id="Phobius"/>
    </source>
</evidence>
<dbReference type="EMBL" id="MAMP01000020">
    <property type="protein sequence ID" value="OES45183.1"/>
    <property type="molecule type" value="Genomic_DNA"/>
</dbReference>
<dbReference type="Proteomes" id="UP000095658">
    <property type="component" value="Unassembled WGS sequence"/>
</dbReference>
<accession>A0A1E7DQ48</accession>
<comment type="subcellular location">
    <subcellularLocation>
        <location evidence="1 6">Cell membrane</location>
        <topology evidence="1 6">Multi-pass membrane protein</topology>
    </subcellularLocation>
</comment>
<organism evidence="8 9">
    <name type="scientific">Domibacillus iocasae</name>
    <dbReference type="NCBI Taxonomy" id="1714016"/>
    <lineage>
        <taxon>Bacteria</taxon>
        <taxon>Bacillati</taxon>
        <taxon>Bacillota</taxon>
        <taxon>Bacilli</taxon>
        <taxon>Bacillales</taxon>
        <taxon>Bacillaceae</taxon>
        <taxon>Domibacillus</taxon>
    </lineage>
</organism>
<dbReference type="STRING" id="1714016.BA724_04020"/>
<comment type="similarity">
    <text evidence="6">Belongs to the drug/metabolite transporter (DMT) superfamily. Small multidrug resistance (SMR) (TC 2.A.7.1) family.</text>
</comment>
<dbReference type="OrthoDB" id="2168659at2"/>
<keyword evidence="4 7" id="KW-1133">Transmembrane helix</keyword>
<keyword evidence="3 6" id="KW-0812">Transmembrane</keyword>
<keyword evidence="5 7" id="KW-0472">Membrane</keyword>
<evidence type="ECO:0000313" key="9">
    <source>
        <dbReference type="Proteomes" id="UP000095658"/>
    </source>
</evidence>
<name>A0A1E7DQ48_9BACI</name>
<dbReference type="AlphaFoldDB" id="A0A1E7DQ48"/>
<evidence type="ECO:0000256" key="4">
    <source>
        <dbReference type="ARBA" id="ARBA00022989"/>
    </source>
</evidence>
<evidence type="ECO:0000256" key="2">
    <source>
        <dbReference type="ARBA" id="ARBA00022475"/>
    </source>
</evidence>
<evidence type="ECO:0000313" key="8">
    <source>
        <dbReference type="EMBL" id="OES45183.1"/>
    </source>
</evidence>
<sequence length="111" mass="11904">MNTKWLLVLIAGFFEVGWAAGLKHADSLFEWIGTAVAIAVSFGLLIYCSKHLPATTVYAAFVGLGTAGTVLLDMAMFGEPFSWMKVALIMLLLIGIIGLKMVTHEKDVAAS</sequence>
<feature type="transmembrane region" description="Helical" evidence="7">
    <location>
        <begin position="29"/>
        <end position="48"/>
    </location>
</feature>
<reference evidence="8 9" key="1">
    <citation type="submission" date="2016-06" db="EMBL/GenBank/DDBJ databases">
        <title>Domibacillus iocasae genome sequencing.</title>
        <authorList>
            <person name="Verma A."/>
            <person name="Pal Y."/>
            <person name="Ojha A.K."/>
            <person name="Krishnamurthi S."/>
        </authorList>
    </citation>
    <scope>NUCLEOTIDE SEQUENCE [LARGE SCALE GENOMIC DNA]</scope>
    <source>
        <strain evidence="8 9">DSM 29979</strain>
    </source>
</reference>
<dbReference type="InterPro" id="IPR037185">
    <property type="entry name" value="EmrE-like"/>
</dbReference>
<feature type="transmembrane region" description="Helical" evidence="7">
    <location>
        <begin position="83"/>
        <end position="102"/>
    </location>
</feature>
<keyword evidence="2" id="KW-1003">Cell membrane</keyword>